<dbReference type="InterPro" id="IPR046467">
    <property type="entry name" value="PHL_dom"/>
</dbReference>
<feature type="coiled-coil region" evidence="1">
    <location>
        <begin position="1189"/>
        <end position="1239"/>
    </location>
</feature>
<feature type="compositionally biased region" description="Polar residues" evidence="2">
    <location>
        <begin position="548"/>
        <end position="567"/>
    </location>
</feature>
<feature type="compositionally biased region" description="Low complexity" evidence="2">
    <location>
        <begin position="939"/>
        <end position="960"/>
    </location>
</feature>
<evidence type="ECO:0000259" key="4">
    <source>
        <dbReference type="Pfam" id="PF20474"/>
    </source>
</evidence>
<feature type="region of interest" description="Disordered" evidence="2">
    <location>
        <begin position="884"/>
        <end position="960"/>
    </location>
</feature>
<organism evidence="5 6">
    <name type="scientific">Hibiscus sabdariffa</name>
    <name type="common">roselle</name>
    <dbReference type="NCBI Taxonomy" id="183260"/>
    <lineage>
        <taxon>Eukaryota</taxon>
        <taxon>Viridiplantae</taxon>
        <taxon>Streptophyta</taxon>
        <taxon>Embryophyta</taxon>
        <taxon>Tracheophyta</taxon>
        <taxon>Spermatophyta</taxon>
        <taxon>Magnoliopsida</taxon>
        <taxon>eudicotyledons</taxon>
        <taxon>Gunneridae</taxon>
        <taxon>Pentapetalae</taxon>
        <taxon>rosids</taxon>
        <taxon>malvids</taxon>
        <taxon>Malvales</taxon>
        <taxon>Malvaceae</taxon>
        <taxon>Malvoideae</taxon>
        <taxon>Hibiscus</taxon>
    </lineage>
</organism>
<feature type="region of interest" description="Disordered" evidence="2">
    <location>
        <begin position="1165"/>
        <end position="1185"/>
    </location>
</feature>
<feature type="coiled-coil region" evidence="1">
    <location>
        <begin position="995"/>
        <end position="1026"/>
    </location>
</feature>
<dbReference type="Pfam" id="PF20474">
    <property type="entry name" value="PHL"/>
    <property type="match status" value="1"/>
</dbReference>
<feature type="domain" description="Spt20-like SEP" evidence="3">
    <location>
        <begin position="71"/>
        <end position="221"/>
    </location>
</feature>
<accession>A0ABR2E2X2</accession>
<feature type="region of interest" description="Disordered" evidence="2">
    <location>
        <begin position="600"/>
        <end position="648"/>
    </location>
</feature>
<evidence type="ECO:0000313" key="5">
    <source>
        <dbReference type="EMBL" id="KAK8551322.1"/>
    </source>
</evidence>
<protein>
    <submittedName>
        <fullName evidence="5">Uncharacterized protein</fullName>
    </submittedName>
</protein>
<evidence type="ECO:0000259" key="3">
    <source>
        <dbReference type="Pfam" id="PF12090"/>
    </source>
</evidence>
<feature type="region of interest" description="Disordered" evidence="2">
    <location>
        <begin position="1240"/>
        <end position="1342"/>
    </location>
</feature>
<feature type="compositionally biased region" description="Polar residues" evidence="2">
    <location>
        <begin position="1312"/>
        <end position="1342"/>
    </location>
</feature>
<dbReference type="EMBL" id="JBBPBM010000020">
    <property type="protein sequence ID" value="KAK8551322.1"/>
    <property type="molecule type" value="Genomic_DNA"/>
</dbReference>
<comment type="caution">
    <text evidence="5">The sequence shown here is derived from an EMBL/GenBank/DDBJ whole genome shotgun (WGS) entry which is preliminary data.</text>
</comment>
<feature type="compositionally biased region" description="Polar residues" evidence="2">
    <location>
        <begin position="1240"/>
        <end position="1260"/>
    </location>
</feature>
<dbReference type="PANTHER" id="PTHR13526:SF8">
    <property type="entry name" value="TRANSCRIPTION FACTOR SPT20 HOMOLOG"/>
    <property type="match status" value="1"/>
</dbReference>
<keyword evidence="6" id="KW-1185">Reference proteome</keyword>
<dbReference type="InterPro" id="IPR046468">
    <property type="entry name" value="Spt20-like_SEP"/>
</dbReference>
<feature type="domain" description="PHL" evidence="4">
    <location>
        <begin position="686"/>
        <end position="836"/>
    </location>
</feature>
<dbReference type="InterPro" id="IPR021950">
    <property type="entry name" value="Spt20"/>
</dbReference>
<dbReference type="Proteomes" id="UP001472677">
    <property type="component" value="Unassembled WGS sequence"/>
</dbReference>
<feature type="compositionally biased region" description="Low complexity" evidence="2">
    <location>
        <begin position="1172"/>
        <end position="1184"/>
    </location>
</feature>
<evidence type="ECO:0000256" key="1">
    <source>
        <dbReference type="SAM" id="Coils"/>
    </source>
</evidence>
<feature type="compositionally biased region" description="Polar residues" evidence="2">
    <location>
        <begin position="607"/>
        <end position="617"/>
    </location>
</feature>
<feature type="compositionally biased region" description="Basic and acidic residues" evidence="2">
    <location>
        <begin position="32"/>
        <end position="46"/>
    </location>
</feature>
<evidence type="ECO:0000256" key="2">
    <source>
        <dbReference type="SAM" id="MobiDB-lite"/>
    </source>
</evidence>
<feature type="region of interest" description="Disordered" evidence="2">
    <location>
        <begin position="538"/>
        <end position="569"/>
    </location>
</feature>
<dbReference type="Pfam" id="PF12090">
    <property type="entry name" value="Spt20_SEP"/>
    <property type="match status" value="1"/>
</dbReference>
<feature type="compositionally biased region" description="Low complexity" evidence="2">
    <location>
        <begin position="884"/>
        <end position="896"/>
    </location>
</feature>
<proteinExistence type="predicted"/>
<gene>
    <name evidence="5" type="ORF">V6N12_039968</name>
</gene>
<name>A0ABR2E2X2_9ROSI</name>
<sequence>MGVSFKVSKTGSRYKPKPCLQSEASVDVVSENSKESSRSRKRQGDIVEGVERAPGVSQSIISDETLRVPADHEISFTLNLYPDGYSIGKPQEEALHTVPDAPKLHPYDRSSETLFSAIESGRLPGDILDDIPCKYVDGTLICEVRDYRKVSPQQGSNTPLVDGSPIINKVRLKMSLENVVKDIPLSSDNSWTYGDLMEAESRILKALQPQLCLDPTPKLDRLCTNPVPTKLDLASCSLRRKRLRQTPEVTVTSTGKIHGKKVYLDRVTEGSNGRLGEAGIVSGSLMLQQENLISQNIGSSNMLGLRPKGFVHNSSIPALPMALQSPRYQMGLTNARSMQDHGSSSFVSASAASPAGQDVTMSYTDNINSGASLLGKRENLDGPMSPLSGLNKRTRLNAVGPDGIPQQQVGTHMDGLHGQDMSWKNMLLPQQALARGIQYANMGMQKHPQQVFEGVLNQEAGAMPFAAGHQALRYGAKEEPFDPTDKLDGSELNRETDANHLDQQQTRLQSRSFHGFARPGFPQTPWNNINQHVEKDARKEEFQKRKSVQSPRLSSGALPQSPLSSKSGEFLSGPVGPNFGAVAATSSLGASLKEKAVNSVPAVGGTPSLTSSANDSMQRQHQAQAAAKRRSNSLPKTPVINAVGSPSSVSNMSVPLNASSPSVGTPPMGDQTMLERFSKIEIVTMRCQLNRKKNKVDEYHVRKPSSHSPQLISACLTSLSSNEDFKDELNPLSKSLIGGSMNTDKIRILNFVQGNLVSLAPRVRTRMIMSEKPTDGTVAMFYGDIDDGEILSAEDHISHLPTLPNTYMADLLAGQFCSLMPREGHHLMDDSVQAKPTRVLMASSSQPNPAVALTHNSAADMQHPMQQYAEAVPGQATNEVAKQNSGNNISINPSSGALGNTRMLPPGNPQALQMSQGLLSGASMPARPSQLDPQPPQPQQLQQQQSQQHALLQQQHQQFQRSPMMLTSNPLSHLNAIGQNSGMQLGNQMVNKSSALQMQMMQQQQQQQLQQQQQQQLQQQQQQQQQPSQQQAQMQRKMMGLGAAGMGNMVRIGGLGNAAGIGGARGIGGTGISAPMTAISGMGNVGQNPMNLPGANITNAITQQLRSGALTSPQAALISKLRMGRGNMLGGPQSSIAGMSGARQMHPGSASLSMLGQNLNQSNMSSMQRTAMGSMGPPKMMPGMNHLYMNQQQQQQQQQQLQLQQQQQQQLQLQQLHHQQQQQQQLQQQQQQQQQQQETTSPLQAVVSPSQVGSPSTIGISQMNQPPQQQQVQQQASPQQMNQRTPMSPQLSSGAIHSLSACNPEACPPSPQLSSQTLGSVNSITNSPMELGGNKSNSGGNT</sequence>
<feature type="compositionally biased region" description="Low complexity" evidence="2">
    <location>
        <begin position="1261"/>
        <end position="1283"/>
    </location>
</feature>
<evidence type="ECO:0000313" key="6">
    <source>
        <dbReference type="Proteomes" id="UP001472677"/>
    </source>
</evidence>
<keyword evidence="1" id="KW-0175">Coiled coil</keyword>
<feature type="region of interest" description="Disordered" evidence="2">
    <location>
        <begin position="1"/>
        <end position="46"/>
    </location>
</feature>
<reference evidence="5 6" key="1">
    <citation type="journal article" date="2024" name="G3 (Bethesda)">
        <title>Genome assembly of Hibiscus sabdariffa L. provides insights into metabolisms of medicinal natural products.</title>
        <authorList>
            <person name="Kim T."/>
        </authorList>
    </citation>
    <scope>NUCLEOTIDE SEQUENCE [LARGE SCALE GENOMIC DNA]</scope>
    <source>
        <strain evidence="5">TK-2024</strain>
        <tissue evidence="5">Old leaves</tissue>
    </source>
</reference>
<dbReference type="PANTHER" id="PTHR13526">
    <property type="entry name" value="TRANSCRIPTION FACTOR SPT20 HOMOLOG"/>
    <property type="match status" value="1"/>
</dbReference>
<feature type="compositionally biased region" description="Polar residues" evidence="2">
    <location>
        <begin position="1284"/>
        <end position="1295"/>
    </location>
</feature>